<dbReference type="PANTHER" id="PTHR20948">
    <property type="entry name" value="TRANSMEMBRANE PROTEIN 164"/>
    <property type="match status" value="1"/>
</dbReference>
<proteinExistence type="predicted"/>
<evidence type="ECO:0000313" key="2">
    <source>
        <dbReference type="Proteomes" id="UP001159363"/>
    </source>
</evidence>
<dbReference type="EMBL" id="JARBHB010000015">
    <property type="protein sequence ID" value="KAJ8867959.1"/>
    <property type="molecule type" value="Genomic_DNA"/>
</dbReference>
<organism evidence="1 2">
    <name type="scientific">Dryococelus australis</name>
    <dbReference type="NCBI Taxonomy" id="614101"/>
    <lineage>
        <taxon>Eukaryota</taxon>
        <taxon>Metazoa</taxon>
        <taxon>Ecdysozoa</taxon>
        <taxon>Arthropoda</taxon>
        <taxon>Hexapoda</taxon>
        <taxon>Insecta</taxon>
        <taxon>Pterygota</taxon>
        <taxon>Neoptera</taxon>
        <taxon>Polyneoptera</taxon>
        <taxon>Phasmatodea</taxon>
        <taxon>Verophasmatodea</taxon>
        <taxon>Anareolatae</taxon>
        <taxon>Phasmatidae</taxon>
        <taxon>Eurycanthinae</taxon>
        <taxon>Dryococelus</taxon>
    </lineage>
</organism>
<evidence type="ECO:0000313" key="1">
    <source>
        <dbReference type="EMBL" id="KAJ8867959.1"/>
    </source>
</evidence>
<sequence>MLQPTQVNLNNMLCPATSDPFHGQYYRTVAVVHQALLCPITYKLYCLAALLFAPREPDPPPKDLVDNGCLCQRARGAIENDRITNGHLRGE</sequence>
<accession>A0ABQ9GA75</accession>
<gene>
    <name evidence="1" type="ORF">PR048_031768</name>
</gene>
<keyword evidence="2" id="KW-1185">Reference proteome</keyword>
<reference evidence="1 2" key="1">
    <citation type="submission" date="2023-02" db="EMBL/GenBank/DDBJ databases">
        <title>LHISI_Scaffold_Assembly.</title>
        <authorList>
            <person name="Stuart O.P."/>
            <person name="Cleave R."/>
            <person name="Magrath M.J.L."/>
            <person name="Mikheyev A.S."/>
        </authorList>
    </citation>
    <scope>NUCLEOTIDE SEQUENCE [LARGE SCALE GENOMIC DNA]</scope>
    <source>
        <strain evidence="1">Daus_M_001</strain>
        <tissue evidence="1">Leg muscle</tissue>
    </source>
</reference>
<comment type="caution">
    <text evidence="1">The sequence shown here is derived from an EMBL/GenBank/DDBJ whole genome shotgun (WGS) entry which is preliminary data.</text>
</comment>
<name>A0ABQ9GA75_9NEOP</name>
<dbReference type="Proteomes" id="UP001159363">
    <property type="component" value="Chromosome 14"/>
</dbReference>
<protein>
    <submittedName>
        <fullName evidence="1">Uncharacterized protein</fullName>
    </submittedName>
</protein>
<dbReference type="Pfam" id="PF14808">
    <property type="entry name" value="TMEM164"/>
    <property type="match status" value="1"/>
</dbReference>
<dbReference type="PANTHER" id="PTHR20948:SF2">
    <property type="entry name" value="TRANSMEMBRANE PROTEIN 164"/>
    <property type="match status" value="1"/>
</dbReference>
<dbReference type="InterPro" id="IPR026508">
    <property type="entry name" value="TMEM164"/>
</dbReference>